<feature type="domain" description="Aspartate/ornithine carbamoyltransferase carbamoyl-P binding" evidence="9">
    <location>
        <begin position="12"/>
        <end position="152"/>
    </location>
</feature>
<organism evidence="10 11">
    <name type="scientific">Secundilactobacillus odoratitofui DSM 19909 = JCM 15043</name>
    <dbReference type="NCBI Taxonomy" id="1423776"/>
    <lineage>
        <taxon>Bacteria</taxon>
        <taxon>Bacillati</taxon>
        <taxon>Bacillota</taxon>
        <taxon>Bacilli</taxon>
        <taxon>Lactobacillales</taxon>
        <taxon>Lactobacillaceae</taxon>
        <taxon>Secundilactobacillus</taxon>
    </lineage>
</organism>
<feature type="binding site" evidence="7">
    <location>
        <begin position="239"/>
        <end position="240"/>
    </location>
    <ligand>
        <name>L-ornithine</name>
        <dbReference type="ChEBI" id="CHEBI:46911"/>
    </ligand>
</feature>
<keyword evidence="4 7" id="KW-0963">Cytoplasm</keyword>
<dbReference type="Pfam" id="PF02729">
    <property type="entry name" value="OTCace_N"/>
    <property type="match status" value="1"/>
</dbReference>
<reference evidence="10 11" key="1">
    <citation type="journal article" date="2015" name="Genome Announc.">
        <title>Expanding the biotechnology potential of lactobacilli through comparative genomics of 213 strains and associated genera.</title>
        <authorList>
            <person name="Sun Z."/>
            <person name="Harris H.M."/>
            <person name="McCann A."/>
            <person name="Guo C."/>
            <person name="Argimon S."/>
            <person name="Zhang W."/>
            <person name="Yang X."/>
            <person name="Jeffery I.B."/>
            <person name="Cooney J.C."/>
            <person name="Kagawa T.F."/>
            <person name="Liu W."/>
            <person name="Song Y."/>
            <person name="Salvetti E."/>
            <person name="Wrobel A."/>
            <person name="Rasinkangas P."/>
            <person name="Parkhill J."/>
            <person name="Rea M.C."/>
            <person name="O'Sullivan O."/>
            <person name="Ritari J."/>
            <person name="Douillard F.P."/>
            <person name="Paul Ross R."/>
            <person name="Yang R."/>
            <person name="Briner A.E."/>
            <person name="Felis G.E."/>
            <person name="de Vos W.M."/>
            <person name="Barrangou R."/>
            <person name="Klaenhammer T.R."/>
            <person name="Caufield P.W."/>
            <person name="Cui Y."/>
            <person name="Zhang H."/>
            <person name="O'Toole P.W."/>
        </authorList>
    </citation>
    <scope>NUCLEOTIDE SEQUENCE [LARGE SCALE GENOMIC DNA]</scope>
    <source>
        <strain evidence="10 11">DSM 19909</strain>
    </source>
</reference>
<feature type="binding site" evidence="7">
    <location>
        <position position="171"/>
    </location>
    <ligand>
        <name>L-ornithine</name>
        <dbReference type="ChEBI" id="CHEBI:46911"/>
    </ligand>
</feature>
<sequence length="342" mass="37856">MTDFKNSVFQGRSVLAEKDFSAAELEYLIDFGLHLKALKKAGIPHHYLEGKNVALLFEKSSTRTRSAFTTAAIDLGAHPEFLGAGDIQLGKKESVEDTAKVLGSMFDGIEFRGFKQSSVEQLAEFGGVPVWNGLTDEWHPTQMLADFMTVKENFGHLKGLTLTFMGDGRNNVANSLLVTGAILGVNVHIVAPKALFPTEETQALANKFAAESGAQLLITDDLDEGMKGSNIVYTDVWVSMGESNWEERVNLLKPYQVNMAALKKTGTPDDQLIFMHCLPAFHDATTTYGQEIKEKYGITEMEVTDEVFRSKYARQFEEAENRMHSIKAMMAATLGNLFIPRV</sequence>
<dbReference type="GO" id="GO:0016597">
    <property type="term" value="F:amino acid binding"/>
    <property type="evidence" value="ECO:0007669"/>
    <property type="project" value="InterPro"/>
</dbReference>
<dbReference type="PRINTS" id="PR00100">
    <property type="entry name" value="AOTCASE"/>
</dbReference>
<dbReference type="EMBL" id="AZEE01000028">
    <property type="protein sequence ID" value="KRK98274.1"/>
    <property type="molecule type" value="Genomic_DNA"/>
</dbReference>
<dbReference type="GO" id="GO:0005737">
    <property type="term" value="C:cytoplasm"/>
    <property type="evidence" value="ECO:0007669"/>
    <property type="project" value="UniProtKB-SubCell"/>
</dbReference>
<comment type="subcellular location">
    <subcellularLocation>
        <location evidence="1 7">Cytoplasm</location>
    </subcellularLocation>
</comment>
<evidence type="ECO:0000256" key="7">
    <source>
        <dbReference type="HAMAP-Rule" id="MF_01109"/>
    </source>
</evidence>
<comment type="caution">
    <text evidence="10">The sequence shown here is derived from an EMBL/GenBank/DDBJ whole genome shotgun (WGS) entry which is preliminary data.</text>
</comment>
<evidence type="ECO:0000256" key="2">
    <source>
        <dbReference type="ARBA" id="ARBA00007805"/>
    </source>
</evidence>
<dbReference type="PRINTS" id="PR00102">
    <property type="entry name" value="OTCASE"/>
</dbReference>
<dbReference type="PATRIC" id="fig|1423776.4.peg.1269"/>
<dbReference type="OrthoDB" id="9802587at2"/>
<evidence type="ECO:0000313" key="11">
    <source>
        <dbReference type="Proteomes" id="UP000051160"/>
    </source>
</evidence>
<dbReference type="InterPro" id="IPR002292">
    <property type="entry name" value="Orn/put_carbamltrans"/>
</dbReference>
<dbReference type="FunFam" id="3.40.50.1370:FF:000008">
    <property type="entry name" value="Ornithine carbamoyltransferase"/>
    <property type="match status" value="1"/>
</dbReference>
<protein>
    <recommendedName>
        <fullName evidence="3 7">Ornithine carbamoyltransferase</fullName>
        <shortName evidence="7">OTCase</shortName>
        <ecNumber evidence="3 7">2.1.3.3</ecNumber>
    </recommendedName>
</protein>
<dbReference type="STRING" id="1423776.FD04_GL001255"/>
<dbReference type="PANTHER" id="PTHR45753">
    <property type="entry name" value="ORNITHINE CARBAMOYLTRANSFERASE, MITOCHONDRIAL"/>
    <property type="match status" value="1"/>
</dbReference>
<feature type="domain" description="Aspartate/ornithine carbamoyltransferase Asp/Orn-binding" evidence="8">
    <location>
        <begin position="158"/>
        <end position="332"/>
    </location>
</feature>
<evidence type="ECO:0000256" key="5">
    <source>
        <dbReference type="ARBA" id="ARBA00022679"/>
    </source>
</evidence>
<dbReference type="PROSITE" id="PS00097">
    <property type="entry name" value="CARBAMOYLTRANSFERASE"/>
    <property type="match status" value="1"/>
</dbReference>
<dbReference type="Pfam" id="PF00185">
    <property type="entry name" value="OTCace"/>
    <property type="match status" value="1"/>
</dbReference>
<dbReference type="InterPro" id="IPR006130">
    <property type="entry name" value="Asp/Orn_carbamoylTrfase"/>
</dbReference>
<evidence type="ECO:0000259" key="8">
    <source>
        <dbReference type="Pfam" id="PF00185"/>
    </source>
</evidence>
<dbReference type="EC" id="2.1.3.3" evidence="3 7"/>
<name>A0A0R1M181_9LACO</name>
<dbReference type="InterPro" id="IPR006132">
    <property type="entry name" value="Asp/Orn_carbamoyltranf_P-bd"/>
</dbReference>
<dbReference type="HAMAP" id="MF_01109">
    <property type="entry name" value="OTCase"/>
    <property type="match status" value="1"/>
</dbReference>
<dbReference type="AlphaFoldDB" id="A0A0R1M181"/>
<evidence type="ECO:0000256" key="3">
    <source>
        <dbReference type="ARBA" id="ARBA00013007"/>
    </source>
</evidence>
<feature type="binding site" evidence="7">
    <location>
        <position position="88"/>
    </location>
    <ligand>
        <name>carbamoyl phosphate</name>
        <dbReference type="ChEBI" id="CHEBI:58228"/>
    </ligand>
</feature>
<accession>A0A0R1M181</accession>
<feature type="binding site" evidence="7">
    <location>
        <position position="235"/>
    </location>
    <ligand>
        <name>L-ornithine</name>
        <dbReference type="ChEBI" id="CHEBI:46911"/>
    </ligand>
</feature>
<dbReference type="InterPro" id="IPR024904">
    <property type="entry name" value="OTCase_ArgI"/>
</dbReference>
<dbReference type="InterPro" id="IPR006131">
    <property type="entry name" value="Asp_carbamoyltransf_Asp/Orn-bd"/>
</dbReference>
<evidence type="ECO:0000313" key="10">
    <source>
        <dbReference type="EMBL" id="KRK98274.1"/>
    </source>
</evidence>
<dbReference type="GO" id="GO:0004585">
    <property type="term" value="F:ornithine carbamoyltransferase activity"/>
    <property type="evidence" value="ECO:0007669"/>
    <property type="project" value="UniProtKB-UniRule"/>
</dbReference>
<evidence type="ECO:0000256" key="6">
    <source>
        <dbReference type="ARBA" id="ARBA00048772"/>
    </source>
</evidence>
<dbReference type="PANTHER" id="PTHR45753:SF1">
    <property type="entry name" value="ORNITHINE CARBAMOYLTRANSFERASE, CATABOLIC"/>
    <property type="match status" value="1"/>
</dbReference>
<evidence type="ECO:0000259" key="9">
    <source>
        <dbReference type="Pfam" id="PF02729"/>
    </source>
</evidence>
<evidence type="ECO:0000256" key="1">
    <source>
        <dbReference type="ARBA" id="ARBA00004496"/>
    </source>
</evidence>
<feature type="binding site" evidence="7">
    <location>
        <position position="112"/>
    </location>
    <ligand>
        <name>carbamoyl phosphate</name>
        <dbReference type="ChEBI" id="CHEBI:58228"/>
    </ligand>
</feature>
<comment type="similarity">
    <text evidence="2 7">Belongs to the aspartate/ornithine carbamoyltransferase superfamily. OTCase family.</text>
</comment>
<comment type="catalytic activity">
    <reaction evidence="6 7">
        <text>carbamoyl phosphate + L-ornithine = L-citrulline + phosphate + H(+)</text>
        <dbReference type="Rhea" id="RHEA:19513"/>
        <dbReference type="ChEBI" id="CHEBI:15378"/>
        <dbReference type="ChEBI" id="CHEBI:43474"/>
        <dbReference type="ChEBI" id="CHEBI:46911"/>
        <dbReference type="ChEBI" id="CHEBI:57743"/>
        <dbReference type="ChEBI" id="CHEBI:58228"/>
        <dbReference type="EC" id="2.1.3.3"/>
    </reaction>
</comment>
<dbReference type="InterPro" id="IPR036901">
    <property type="entry name" value="Asp/Orn_carbamoylTrfase_sf"/>
</dbReference>
<dbReference type="RefSeq" id="WP_056948125.1">
    <property type="nucleotide sequence ID" value="NZ_AZEE01000028.1"/>
</dbReference>
<feature type="binding site" evidence="7">
    <location>
        <begin position="61"/>
        <end position="64"/>
    </location>
    <ligand>
        <name>carbamoyl phosphate</name>
        <dbReference type="ChEBI" id="CHEBI:58228"/>
    </ligand>
</feature>
<feature type="binding site" evidence="7">
    <location>
        <begin position="139"/>
        <end position="142"/>
    </location>
    <ligand>
        <name>carbamoyl phosphate</name>
        <dbReference type="ChEBI" id="CHEBI:58228"/>
    </ligand>
</feature>
<dbReference type="NCBIfam" id="TIGR00658">
    <property type="entry name" value="orni_carb_tr"/>
    <property type="match status" value="1"/>
</dbReference>
<keyword evidence="5 7" id="KW-0808">Transferase</keyword>
<evidence type="ECO:0000256" key="4">
    <source>
        <dbReference type="ARBA" id="ARBA00022490"/>
    </source>
</evidence>
<dbReference type="SUPFAM" id="SSF53671">
    <property type="entry name" value="Aspartate/ornithine carbamoyltransferase"/>
    <property type="match status" value="1"/>
</dbReference>
<keyword evidence="11" id="KW-1185">Reference proteome</keyword>
<feature type="binding site" evidence="7">
    <location>
        <position position="322"/>
    </location>
    <ligand>
        <name>carbamoyl phosphate</name>
        <dbReference type="ChEBI" id="CHEBI:58228"/>
    </ligand>
</feature>
<proteinExistence type="inferred from homology"/>
<dbReference type="Gene3D" id="3.40.50.1370">
    <property type="entry name" value="Aspartate/ornithine carbamoyltransferase"/>
    <property type="match status" value="2"/>
</dbReference>
<feature type="binding site" evidence="7">
    <location>
        <begin position="277"/>
        <end position="278"/>
    </location>
    <ligand>
        <name>carbamoyl phosphate</name>
        <dbReference type="ChEBI" id="CHEBI:58228"/>
    </ligand>
</feature>
<gene>
    <name evidence="10" type="ORF">FD04_GL001255</name>
</gene>
<dbReference type="GO" id="GO:0042450">
    <property type="term" value="P:L-arginine biosynthetic process via ornithine"/>
    <property type="evidence" value="ECO:0007669"/>
    <property type="project" value="UniProtKB-UniRule"/>
</dbReference>
<dbReference type="Proteomes" id="UP000051160">
    <property type="component" value="Unassembled WGS sequence"/>
</dbReference>
<dbReference type="GO" id="GO:0019240">
    <property type="term" value="P:citrulline biosynthetic process"/>
    <property type="evidence" value="ECO:0007669"/>
    <property type="project" value="TreeGrafter"/>
</dbReference>